<dbReference type="AlphaFoldDB" id="A0A2P2MZ97"/>
<organism evidence="1">
    <name type="scientific">Rhizophora mucronata</name>
    <name type="common">Asiatic mangrove</name>
    <dbReference type="NCBI Taxonomy" id="61149"/>
    <lineage>
        <taxon>Eukaryota</taxon>
        <taxon>Viridiplantae</taxon>
        <taxon>Streptophyta</taxon>
        <taxon>Embryophyta</taxon>
        <taxon>Tracheophyta</taxon>
        <taxon>Spermatophyta</taxon>
        <taxon>Magnoliopsida</taxon>
        <taxon>eudicotyledons</taxon>
        <taxon>Gunneridae</taxon>
        <taxon>Pentapetalae</taxon>
        <taxon>rosids</taxon>
        <taxon>fabids</taxon>
        <taxon>Malpighiales</taxon>
        <taxon>Rhizophoraceae</taxon>
        <taxon>Rhizophora</taxon>
    </lineage>
</organism>
<accession>A0A2P2MZ97</accession>
<evidence type="ECO:0000313" key="1">
    <source>
        <dbReference type="EMBL" id="MBX35548.1"/>
    </source>
</evidence>
<sequence>MTFSLISLIFTEMPGTSKFLPTVPRFY</sequence>
<reference evidence="1" key="1">
    <citation type="submission" date="2018-02" db="EMBL/GenBank/DDBJ databases">
        <title>Rhizophora mucronata_Transcriptome.</title>
        <authorList>
            <person name="Meera S.P."/>
            <person name="Sreeshan A."/>
            <person name="Augustine A."/>
        </authorList>
    </citation>
    <scope>NUCLEOTIDE SEQUENCE</scope>
    <source>
        <tissue evidence="1">Leaf</tissue>
    </source>
</reference>
<proteinExistence type="predicted"/>
<dbReference type="EMBL" id="GGEC01055064">
    <property type="protein sequence ID" value="MBX35548.1"/>
    <property type="molecule type" value="Transcribed_RNA"/>
</dbReference>
<protein>
    <submittedName>
        <fullName evidence="1">Uncharacterized protein</fullName>
    </submittedName>
</protein>
<name>A0A2P2MZ97_RHIMU</name>